<reference evidence="1" key="2">
    <citation type="submission" date="2007-06" db="EMBL/GenBank/DDBJ databases">
        <authorList>
            <person name="Sanchez S."/>
            <person name="Hourdez S."/>
            <person name="Lallier F.H."/>
        </authorList>
    </citation>
    <scope>NUCLEOTIDE SEQUENCE</scope>
</reference>
<sequence>RCNSANTWIKAQLNSASLQTIIIMFYYTDETRWRCYRNGGRSSPKGRPLDDYESDLKLLRILNQLFH</sequence>
<dbReference type="AlphaFoldDB" id="A8ST58"/>
<protein>
    <submittedName>
        <fullName evidence="1">Uncharacterized protein</fullName>
    </submittedName>
</protein>
<reference evidence="1" key="1">
    <citation type="journal article" date="2007" name="BMC Genomics">
        <title>Identification of proteins involved in the functioning of Riftia pachyptila symbiosis by Subtractive Suppression Hybridization.</title>
        <authorList>
            <person name="Sanchez S."/>
            <person name="Hourdez S."/>
            <person name="Lallier F.H."/>
        </authorList>
    </citation>
    <scope>NUCLEOTIDE SEQUENCE</scope>
</reference>
<dbReference type="EMBL" id="EF648486">
    <property type="protein sequence ID" value="ABW24388.1"/>
    <property type="molecule type" value="mRNA"/>
</dbReference>
<feature type="non-terminal residue" evidence="1">
    <location>
        <position position="1"/>
    </location>
</feature>
<evidence type="ECO:0000313" key="1">
    <source>
        <dbReference type="EMBL" id="ABW24388.1"/>
    </source>
</evidence>
<accession>A8ST58</accession>
<name>A8ST58_RIFPA</name>
<organism evidence="1">
    <name type="scientific">Riftia pachyptila</name>
    <name type="common">Vent tube worm</name>
    <dbReference type="NCBI Taxonomy" id="6426"/>
    <lineage>
        <taxon>Eukaryota</taxon>
        <taxon>Metazoa</taxon>
        <taxon>Spiralia</taxon>
        <taxon>Lophotrochozoa</taxon>
        <taxon>Annelida</taxon>
        <taxon>Polychaeta</taxon>
        <taxon>Sedentaria</taxon>
        <taxon>Canalipalpata</taxon>
        <taxon>Sabellida</taxon>
        <taxon>Siboglinidae</taxon>
        <taxon>Riftia</taxon>
    </lineage>
</organism>
<proteinExistence type="evidence at transcript level"/>